<dbReference type="SMART" id="SM00138">
    <property type="entry name" value="MeTrc"/>
    <property type="match status" value="1"/>
</dbReference>
<keyword evidence="9" id="KW-1185">Reference proteome</keyword>
<dbReference type="GO" id="GO:0032259">
    <property type="term" value="P:methylation"/>
    <property type="evidence" value="ECO:0007669"/>
    <property type="project" value="UniProtKB-KW"/>
</dbReference>
<evidence type="ECO:0000313" key="9">
    <source>
        <dbReference type="Proteomes" id="UP000007721"/>
    </source>
</evidence>
<dbReference type="EMBL" id="CP001390">
    <property type="protein sequence ID" value="ACM22036.1"/>
    <property type="molecule type" value="Genomic_DNA"/>
</dbReference>
<evidence type="ECO:0000259" key="7">
    <source>
        <dbReference type="PROSITE" id="PS50123"/>
    </source>
</evidence>
<organism evidence="8 9">
    <name type="scientific">Geotalea daltonii (strain DSM 22248 / JCM 15807 / FRC-32)</name>
    <name type="common">Geobacter daltonii</name>
    <dbReference type="NCBI Taxonomy" id="316067"/>
    <lineage>
        <taxon>Bacteria</taxon>
        <taxon>Pseudomonadati</taxon>
        <taxon>Thermodesulfobacteriota</taxon>
        <taxon>Desulfuromonadia</taxon>
        <taxon>Geobacterales</taxon>
        <taxon>Geobacteraceae</taxon>
        <taxon>Geotalea</taxon>
    </lineage>
</organism>
<dbReference type="SUPFAM" id="SSF47757">
    <property type="entry name" value="Chemotaxis receptor methyltransferase CheR, N-terminal domain"/>
    <property type="match status" value="1"/>
</dbReference>
<dbReference type="GO" id="GO:0008983">
    <property type="term" value="F:protein-glutamate O-methyltransferase activity"/>
    <property type="evidence" value="ECO:0007669"/>
    <property type="project" value="UniProtKB-EC"/>
</dbReference>
<dbReference type="InterPro" id="IPR022642">
    <property type="entry name" value="CheR_C"/>
</dbReference>
<dbReference type="STRING" id="316067.Geob_3697"/>
<dbReference type="CDD" id="cd02440">
    <property type="entry name" value="AdoMet_MTases"/>
    <property type="match status" value="1"/>
</dbReference>
<dbReference type="PIRSF" id="PIRSF000410">
    <property type="entry name" value="CheR"/>
    <property type="match status" value="1"/>
</dbReference>
<accession>B9M715</accession>
<dbReference type="Pfam" id="PF03705">
    <property type="entry name" value="CheR_N"/>
    <property type="match status" value="1"/>
</dbReference>
<dbReference type="Gene3D" id="1.10.155.10">
    <property type="entry name" value="Chemotaxis receptor methyltransferase CheR, N-terminal domain"/>
    <property type="match status" value="1"/>
</dbReference>
<dbReference type="PANTHER" id="PTHR24422">
    <property type="entry name" value="CHEMOTAXIS PROTEIN METHYLTRANSFERASE"/>
    <property type="match status" value="1"/>
</dbReference>
<dbReference type="InterPro" id="IPR026024">
    <property type="entry name" value="Chemotaxis_MeTrfase_CheR"/>
</dbReference>
<protein>
    <recommendedName>
        <fullName evidence="2">protein-glutamate O-methyltransferase</fullName>
        <ecNumber evidence="2">2.1.1.80</ecNumber>
    </recommendedName>
</protein>
<evidence type="ECO:0000256" key="6">
    <source>
        <dbReference type="SAM" id="MobiDB-lite"/>
    </source>
</evidence>
<dbReference type="InterPro" id="IPR000780">
    <property type="entry name" value="CheR_MeTrfase"/>
</dbReference>
<reference evidence="8 9" key="1">
    <citation type="submission" date="2009-01" db="EMBL/GenBank/DDBJ databases">
        <title>Complete sequence of Geobacter sp. FRC-32.</title>
        <authorList>
            <consortium name="US DOE Joint Genome Institute"/>
            <person name="Lucas S."/>
            <person name="Copeland A."/>
            <person name="Lapidus A."/>
            <person name="Glavina del Rio T."/>
            <person name="Dalin E."/>
            <person name="Tice H."/>
            <person name="Bruce D."/>
            <person name="Goodwin L."/>
            <person name="Pitluck S."/>
            <person name="Saunders E."/>
            <person name="Brettin T."/>
            <person name="Detter J.C."/>
            <person name="Han C."/>
            <person name="Larimer F."/>
            <person name="Land M."/>
            <person name="Hauser L."/>
            <person name="Kyrpides N."/>
            <person name="Ovchinnikova G."/>
            <person name="Kostka J."/>
            <person name="Richardson P."/>
        </authorList>
    </citation>
    <scope>NUCLEOTIDE SEQUENCE [LARGE SCALE GENOMIC DNA]</scope>
    <source>
        <strain evidence="9">DSM 22248 / JCM 15807 / FRC-32</strain>
    </source>
</reference>
<comment type="catalytic activity">
    <reaction evidence="1">
        <text>L-glutamyl-[protein] + S-adenosyl-L-methionine = [protein]-L-glutamate 5-O-methyl ester + S-adenosyl-L-homocysteine</text>
        <dbReference type="Rhea" id="RHEA:24452"/>
        <dbReference type="Rhea" id="RHEA-COMP:10208"/>
        <dbReference type="Rhea" id="RHEA-COMP:10311"/>
        <dbReference type="ChEBI" id="CHEBI:29973"/>
        <dbReference type="ChEBI" id="CHEBI:57856"/>
        <dbReference type="ChEBI" id="CHEBI:59789"/>
        <dbReference type="ChEBI" id="CHEBI:82795"/>
        <dbReference type="EC" id="2.1.1.80"/>
    </reaction>
</comment>
<dbReference type="Proteomes" id="UP000007721">
    <property type="component" value="Chromosome"/>
</dbReference>
<proteinExistence type="predicted"/>
<dbReference type="InterPro" id="IPR050903">
    <property type="entry name" value="Bact_Chemotaxis_MeTrfase"/>
</dbReference>
<dbReference type="PRINTS" id="PR00996">
    <property type="entry name" value="CHERMTFRASE"/>
</dbReference>
<evidence type="ECO:0000256" key="4">
    <source>
        <dbReference type="ARBA" id="ARBA00022679"/>
    </source>
</evidence>
<dbReference type="RefSeq" id="WP_012648762.1">
    <property type="nucleotide sequence ID" value="NC_011979.1"/>
</dbReference>
<dbReference type="Pfam" id="PF01739">
    <property type="entry name" value="CheR"/>
    <property type="match status" value="1"/>
</dbReference>
<gene>
    <name evidence="8" type="primary">cheR36H</name>
    <name evidence="8" type="ordered locus">Geob_3697</name>
</gene>
<keyword evidence="4 8" id="KW-0808">Transferase</keyword>
<dbReference type="PROSITE" id="PS50123">
    <property type="entry name" value="CHER"/>
    <property type="match status" value="1"/>
</dbReference>
<dbReference type="PANTHER" id="PTHR24422:SF19">
    <property type="entry name" value="CHEMOTAXIS PROTEIN METHYLTRANSFERASE"/>
    <property type="match status" value="1"/>
</dbReference>
<keyword evidence="3 8" id="KW-0489">Methyltransferase</keyword>
<sequence length="294" mass="33557">MKMTGMAAAPAGKPPAPAKWDGKETVLFPLKDEEFGRLRELIHSIAGISLSPNKKDLVYSRLARRLRTRRLSSFTDYIGILESGNSLEREAFINALTTNMTSFFREAHHFPILARHLGSIKFNRPITIWTCASSTGEEPYSLAITAIEQFNSFNAPVRILATDIDTNVLKRARKGIYPLEQLQMLSSKRMKRFFLRGKGENDGFAKVKPELQQMITFRQLNLLSTDWGLSERFDAIFCRNVMIYFDKMTQQRVLTNLARYLNPHGLFFAGHAESFHHATDLFRLCGKTVYALRS</sequence>
<keyword evidence="5" id="KW-0949">S-adenosyl-L-methionine</keyword>
<evidence type="ECO:0000256" key="5">
    <source>
        <dbReference type="ARBA" id="ARBA00022691"/>
    </source>
</evidence>
<evidence type="ECO:0000256" key="2">
    <source>
        <dbReference type="ARBA" id="ARBA00012534"/>
    </source>
</evidence>
<feature type="region of interest" description="Disordered" evidence="6">
    <location>
        <begin position="1"/>
        <end position="20"/>
    </location>
</feature>
<dbReference type="SUPFAM" id="SSF53335">
    <property type="entry name" value="S-adenosyl-L-methionine-dependent methyltransferases"/>
    <property type="match status" value="1"/>
</dbReference>
<dbReference type="EC" id="2.1.1.80" evidence="2"/>
<dbReference type="InterPro" id="IPR036804">
    <property type="entry name" value="CheR_N_sf"/>
</dbReference>
<dbReference type="HOGENOM" id="CLU_025854_0_0_7"/>
<evidence type="ECO:0000256" key="3">
    <source>
        <dbReference type="ARBA" id="ARBA00022603"/>
    </source>
</evidence>
<dbReference type="eggNOG" id="COG1352">
    <property type="taxonomic scope" value="Bacteria"/>
</dbReference>
<dbReference type="Gene3D" id="3.40.50.150">
    <property type="entry name" value="Vaccinia Virus protein VP39"/>
    <property type="match status" value="1"/>
</dbReference>
<dbReference type="InterPro" id="IPR029063">
    <property type="entry name" value="SAM-dependent_MTases_sf"/>
</dbReference>
<dbReference type="InterPro" id="IPR022641">
    <property type="entry name" value="CheR_N"/>
</dbReference>
<dbReference type="AlphaFoldDB" id="B9M715"/>
<name>B9M715_GEODF</name>
<evidence type="ECO:0000313" key="8">
    <source>
        <dbReference type="EMBL" id="ACM22036.1"/>
    </source>
</evidence>
<evidence type="ECO:0000256" key="1">
    <source>
        <dbReference type="ARBA" id="ARBA00001541"/>
    </source>
</evidence>
<feature type="domain" description="CheR-type methyltransferase" evidence="7">
    <location>
        <begin position="23"/>
        <end position="294"/>
    </location>
</feature>
<dbReference type="KEGG" id="geo:Geob_3697"/>